<evidence type="ECO:0000313" key="7">
    <source>
        <dbReference type="Proteomes" id="UP000320209"/>
    </source>
</evidence>
<comment type="similarity">
    <text evidence="1">Belongs to the N(4)/N(6)-methyltransferase family.</text>
</comment>
<dbReference type="Gene3D" id="3.40.50.150">
    <property type="entry name" value="Vaccinia Virus protein VP39"/>
    <property type="match status" value="1"/>
</dbReference>
<dbReference type="InterPro" id="IPR002295">
    <property type="entry name" value="N4/N6-MTase_EcoPI_Mod-like"/>
</dbReference>
<proteinExistence type="inferred from homology"/>
<keyword evidence="3 6" id="KW-0808">Transferase</keyword>
<dbReference type="GO" id="GO:0003677">
    <property type="term" value="F:DNA binding"/>
    <property type="evidence" value="ECO:0007669"/>
    <property type="project" value="InterPro"/>
</dbReference>
<name>A0A543ACE2_9ACTN</name>
<evidence type="ECO:0000256" key="2">
    <source>
        <dbReference type="ARBA" id="ARBA00022603"/>
    </source>
</evidence>
<dbReference type="InterPro" id="IPR029063">
    <property type="entry name" value="SAM-dependent_MTases_sf"/>
</dbReference>
<dbReference type="OrthoDB" id="9773060at2"/>
<dbReference type="AlphaFoldDB" id="A0A543ACE2"/>
<dbReference type="GO" id="GO:0008170">
    <property type="term" value="F:N-methyltransferase activity"/>
    <property type="evidence" value="ECO:0007669"/>
    <property type="project" value="InterPro"/>
</dbReference>
<sequence>MAEPWNTFVEGDNLDVLQVFAAAEQTFDLIYIDPPYNTGSLFAYHDDRRGDDGRRDGRHEAWVAMMRPRLEAARAVMSERAAIYVSIDDNEAAYLKILMDEVFGERNRLAQIVVNLNPKGRQLGNGFATSHEYLLVYAADARTCALESSIPEAVNDQDFPLVTDDGRHYRRLPLRNTNKKFNPATAKSLHFPLWGDPETGEVRIEPFDHGQEIWPVFGDGRPAVWRWSAPLIEARPEDLMCRRVRGKLGERVDVYQRDWLSRDASGDARRKKLTTIWLTEEIGSTDSAVAEMKSLVGPLFESPKPTGLVRRILATMPSDVRVLDFFAGSGTTGHAVALANVEDGGRRTCWSVQIAEPTRPGSNAARAELAYVSDITRARLAAVVAAHGNGDAAELAECDLGELLATSGNPVTRGV</sequence>
<evidence type="ECO:0000256" key="4">
    <source>
        <dbReference type="ARBA" id="ARBA00022691"/>
    </source>
</evidence>
<keyword evidence="2 6" id="KW-0489">Methyltransferase</keyword>
<dbReference type="Pfam" id="PF01555">
    <property type="entry name" value="N6_N4_Mtase"/>
    <property type="match status" value="1"/>
</dbReference>
<keyword evidence="4" id="KW-0949">S-adenosyl-L-methionine</keyword>
<evidence type="ECO:0000256" key="1">
    <source>
        <dbReference type="ARBA" id="ARBA00006594"/>
    </source>
</evidence>
<dbReference type="RefSeq" id="WP_141782048.1">
    <property type="nucleotide sequence ID" value="NZ_VFOV01000001.1"/>
</dbReference>
<accession>A0A543ACE2</accession>
<comment type="caution">
    <text evidence="6">The sequence shown here is derived from an EMBL/GenBank/DDBJ whole genome shotgun (WGS) entry which is preliminary data.</text>
</comment>
<gene>
    <name evidence="6" type="ORF">FB381_4194</name>
</gene>
<dbReference type="PRINTS" id="PR00506">
    <property type="entry name" value="D21N6MTFRASE"/>
</dbReference>
<organism evidence="6 7">
    <name type="scientific">Nocardioides albertanoniae</name>
    <dbReference type="NCBI Taxonomy" id="1175486"/>
    <lineage>
        <taxon>Bacteria</taxon>
        <taxon>Bacillati</taxon>
        <taxon>Actinomycetota</taxon>
        <taxon>Actinomycetes</taxon>
        <taxon>Propionibacteriales</taxon>
        <taxon>Nocardioidaceae</taxon>
        <taxon>Nocardioides</taxon>
    </lineage>
</organism>
<dbReference type="InterPro" id="IPR002052">
    <property type="entry name" value="DNA_methylase_N6_adenine_CS"/>
</dbReference>
<evidence type="ECO:0000256" key="3">
    <source>
        <dbReference type="ARBA" id="ARBA00022679"/>
    </source>
</evidence>
<feature type="domain" description="DNA methylase N-4/N-6" evidence="5">
    <location>
        <begin position="28"/>
        <end position="340"/>
    </location>
</feature>
<protein>
    <submittedName>
        <fullName evidence="6">Adenine-specific DNA-methyltransferase</fullName>
    </submittedName>
</protein>
<dbReference type="GO" id="GO:0032259">
    <property type="term" value="P:methylation"/>
    <property type="evidence" value="ECO:0007669"/>
    <property type="project" value="UniProtKB-KW"/>
</dbReference>
<evidence type="ECO:0000313" key="6">
    <source>
        <dbReference type="EMBL" id="TQL70265.1"/>
    </source>
</evidence>
<dbReference type="SUPFAM" id="SSF53335">
    <property type="entry name" value="S-adenosyl-L-methionine-dependent methyltransferases"/>
    <property type="match status" value="1"/>
</dbReference>
<dbReference type="InterPro" id="IPR002941">
    <property type="entry name" value="DNA_methylase_N4/N6"/>
</dbReference>
<dbReference type="PROSITE" id="PS00092">
    <property type="entry name" value="N6_MTASE"/>
    <property type="match status" value="1"/>
</dbReference>
<keyword evidence="7" id="KW-1185">Reference proteome</keyword>
<dbReference type="Proteomes" id="UP000320209">
    <property type="component" value="Unassembled WGS sequence"/>
</dbReference>
<reference evidence="6 7" key="1">
    <citation type="submission" date="2019-06" db="EMBL/GenBank/DDBJ databases">
        <title>Sequencing the genomes of 1000 actinobacteria strains.</title>
        <authorList>
            <person name="Klenk H.-P."/>
        </authorList>
    </citation>
    <scope>NUCLEOTIDE SEQUENCE [LARGE SCALE GENOMIC DNA]</scope>
    <source>
        <strain evidence="6 7">DSM 25218</strain>
    </source>
</reference>
<evidence type="ECO:0000259" key="5">
    <source>
        <dbReference type="Pfam" id="PF01555"/>
    </source>
</evidence>
<dbReference type="EMBL" id="VFOV01000001">
    <property type="protein sequence ID" value="TQL70265.1"/>
    <property type="molecule type" value="Genomic_DNA"/>
</dbReference>